<feature type="compositionally biased region" description="Polar residues" evidence="1">
    <location>
        <begin position="1"/>
        <end position="15"/>
    </location>
</feature>
<dbReference type="EMBL" id="VDMD01000007">
    <property type="protein sequence ID" value="TRM64643.1"/>
    <property type="molecule type" value="Genomic_DNA"/>
</dbReference>
<dbReference type="Proteomes" id="UP000320762">
    <property type="component" value="Unassembled WGS sequence"/>
</dbReference>
<feature type="compositionally biased region" description="Acidic residues" evidence="1">
    <location>
        <begin position="17"/>
        <end position="40"/>
    </location>
</feature>
<reference evidence="2 3" key="1">
    <citation type="journal article" date="2019" name="New Phytol.">
        <title>Comparative genomics reveals unique wood-decay strategies and fruiting body development in the Schizophyllaceae.</title>
        <authorList>
            <person name="Almasi E."/>
            <person name="Sahu N."/>
            <person name="Krizsan K."/>
            <person name="Balint B."/>
            <person name="Kovacs G.M."/>
            <person name="Kiss B."/>
            <person name="Cseklye J."/>
            <person name="Drula E."/>
            <person name="Henrissat B."/>
            <person name="Nagy I."/>
            <person name="Chovatia M."/>
            <person name="Adam C."/>
            <person name="LaButti K."/>
            <person name="Lipzen A."/>
            <person name="Riley R."/>
            <person name="Grigoriev I.V."/>
            <person name="Nagy L.G."/>
        </authorList>
    </citation>
    <scope>NUCLEOTIDE SEQUENCE [LARGE SCALE GENOMIC DNA]</scope>
    <source>
        <strain evidence="2 3">NL-1724</strain>
    </source>
</reference>
<dbReference type="AlphaFoldDB" id="A0A550CIQ1"/>
<evidence type="ECO:0000256" key="1">
    <source>
        <dbReference type="SAM" id="MobiDB-lite"/>
    </source>
</evidence>
<keyword evidence="3" id="KW-1185">Reference proteome</keyword>
<comment type="caution">
    <text evidence="2">The sequence shown here is derived from an EMBL/GenBank/DDBJ whole genome shotgun (WGS) entry which is preliminary data.</text>
</comment>
<evidence type="ECO:0000313" key="3">
    <source>
        <dbReference type="Proteomes" id="UP000320762"/>
    </source>
</evidence>
<protein>
    <submittedName>
        <fullName evidence="2">Uncharacterized protein</fullName>
    </submittedName>
</protein>
<feature type="region of interest" description="Disordered" evidence="1">
    <location>
        <begin position="1"/>
        <end position="71"/>
    </location>
</feature>
<dbReference type="PANTHER" id="PTHR35871">
    <property type="entry name" value="EXPRESSED PROTEIN"/>
    <property type="match status" value="1"/>
</dbReference>
<dbReference type="PANTHER" id="PTHR35871:SF1">
    <property type="entry name" value="CXC1-LIKE CYSTEINE CLUSTER ASSOCIATED WITH KDZ TRANSPOSASES DOMAIN-CONTAINING PROTEIN"/>
    <property type="match status" value="1"/>
</dbReference>
<sequence length="365" mass="41647">MLTDNGTDDTSSQESCAEYEDDDYDEPFDFTILPEDDELLSPEPGTFDGSYYPRPQPPPSFQSRYEEGRSHAGRLREAPTVTLALDALKDVLILLRGESRGKAGGYKDPLIEGGPFVRIRIEGIRAMLAMYTNRESATFQKWGQSAFMAAIGLGRGRHCARVLAKLTREFINDRKVLPINLYGSWKVSMMADEDLAEDVRLFLQSLGKDITAQKLADYLNQPDVQLKHGINRRIPLSTAASYLIELGYRFTCSKKGMYTDGHERPDVVYHRDSVYLPRLAELQQRSYHYTNDGTLQMDHVEGTRVVIWYHDESIFYAHDRRQKAWYHKDCDAEPYKKGEGASFMIADYFSADFGWLRGDKGESAR</sequence>
<feature type="non-terminal residue" evidence="2">
    <location>
        <position position="365"/>
    </location>
</feature>
<dbReference type="OrthoDB" id="10044727at2759"/>
<name>A0A550CIQ1_9AGAR</name>
<evidence type="ECO:0000313" key="2">
    <source>
        <dbReference type="EMBL" id="TRM64643.1"/>
    </source>
</evidence>
<proteinExistence type="predicted"/>
<organism evidence="2 3">
    <name type="scientific">Schizophyllum amplum</name>
    <dbReference type="NCBI Taxonomy" id="97359"/>
    <lineage>
        <taxon>Eukaryota</taxon>
        <taxon>Fungi</taxon>
        <taxon>Dikarya</taxon>
        <taxon>Basidiomycota</taxon>
        <taxon>Agaricomycotina</taxon>
        <taxon>Agaricomycetes</taxon>
        <taxon>Agaricomycetidae</taxon>
        <taxon>Agaricales</taxon>
        <taxon>Schizophyllaceae</taxon>
        <taxon>Schizophyllum</taxon>
    </lineage>
</organism>
<accession>A0A550CIQ1</accession>
<gene>
    <name evidence="2" type="ORF">BD626DRAFT_400807</name>
</gene>